<evidence type="ECO:0000313" key="3">
    <source>
        <dbReference type="Proteomes" id="UP000012960"/>
    </source>
</evidence>
<name>A0A804J987_MUSAM</name>
<keyword evidence="3" id="KW-1185">Reference proteome</keyword>
<proteinExistence type="predicted"/>
<gene>
    <name evidence="1" type="ORF">GSMUA_279630.1</name>
</gene>
<reference evidence="2" key="2">
    <citation type="submission" date="2021-05" db="UniProtKB">
        <authorList>
            <consortium name="EnsemblPlants"/>
        </authorList>
    </citation>
    <scope>IDENTIFICATION</scope>
    <source>
        <strain evidence="2">subsp. malaccensis</strain>
    </source>
</reference>
<sequence length="118" mass="12738">MGIRQAQSRLSAVSSHPFGAPIGGVRVAHLLSPPFVPTQVVRASSQFQRLLSASINSLLHIPKLVSGCHPAPHLSDGFVVFPSRFTDGCPTGPRCRHSFLPSPSEVQSNLCQGCWRIR</sequence>
<dbReference type="EnsemblPlants" id="Ma05_t27680.1">
    <property type="protein sequence ID" value="Ma05_p27680.1"/>
    <property type="gene ID" value="Ma05_g27680"/>
</dbReference>
<evidence type="ECO:0000313" key="2">
    <source>
        <dbReference type="EnsemblPlants" id="Ma05_p27680.1"/>
    </source>
</evidence>
<organism evidence="2 3">
    <name type="scientific">Musa acuminata subsp. malaccensis</name>
    <name type="common">Wild banana</name>
    <name type="synonym">Musa malaccensis</name>
    <dbReference type="NCBI Taxonomy" id="214687"/>
    <lineage>
        <taxon>Eukaryota</taxon>
        <taxon>Viridiplantae</taxon>
        <taxon>Streptophyta</taxon>
        <taxon>Embryophyta</taxon>
        <taxon>Tracheophyta</taxon>
        <taxon>Spermatophyta</taxon>
        <taxon>Magnoliopsida</taxon>
        <taxon>Liliopsida</taxon>
        <taxon>Zingiberales</taxon>
        <taxon>Musaceae</taxon>
        <taxon>Musa</taxon>
    </lineage>
</organism>
<dbReference type="InParanoid" id="A0A804J987"/>
<reference evidence="1" key="1">
    <citation type="submission" date="2021-03" db="EMBL/GenBank/DDBJ databases">
        <authorList>
            <consortium name="Genoscope - CEA"/>
            <person name="William W."/>
        </authorList>
    </citation>
    <scope>NUCLEOTIDE SEQUENCE</scope>
    <source>
        <strain evidence="1">Doubled-haploid Pahang</strain>
    </source>
</reference>
<dbReference type="Gramene" id="Ma05_t27680.1">
    <property type="protein sequence ID" value="Ma05_p27680.1"/>
    <property type="gene ID" value="Ma05_g27680"/>
</dbReference>
<dbReference type="AlphaFoldDB" id="A0A804J987"/>
<evidence type="ECO:0000313" key="1">
    <source>
        <dbReference type="EMBL" id="CAG1840030.1"/>
    </source>
</evidence>
<dbReference type="EMBL" id="HG996470">
    <property type="protein sequence ID" value="CAG1840030.1"/>
    <property type="molecule type" value="Genomic_DNA"/>
</dbReference>
<dbReference type="Proteomes" id="UP000012960">
    <property type="component" value="Unplaced"/>
</dbReference>
<protein>
    <submittedName>
        <fullName evidence="1">(wild Malaysian banana) hypothetical protein</fullName>
    </submittedName>
</protein>
<accession>A0A804J987</accession>